<dbReference type="InterPro" id="IPR050613">
    <property type="entry name" value="Sec_Metabolite_Reg"/>
</dbReference>
<gene>
    <name evidence="6" type="ORF">CB0940_09141</name>
</gene>
<dbReference type="GO" id="GO:0003677">
    <property type="term" value="F:DNA binding"/>
    <property type="evidence" value="ECO:0007669"/>
    <property type="project" value="InterPro"/>
</dbReference>
<dbReference type="Pfam" id="PF04082">
    <property type="entry name" value="Fungal_trans"/>
    <property type="match status" value="1"/>
</dbReference>
<dbReference type="OrthoDB" id="4898680at2759"/>
<dbReference type="GO" id="GO:0000981">
    <property type="term" value="F:DNA-binding transcription factor activity, RNA polymerase II-specific"/>
    <property type="evidence" value="ECO:0007669"/>
    <property type="project" value="InterPro"/>
</dbReference>
<protein>
    <recommendedName>
        <fullName evidence="5">Zn(2)-C6 fungal-type domain-containing protein</fullName>
    </recommendedName>
</protein>
<dbReference type="EMBL" id="LKMD01000106">
    <property type="protein sequence ID" value="PIA92336.1"/>
    <property type="molecule type" value="Genomic_DNA"/>
</dbReference>
<evidence type="ECO:0000256" key="1">
    <source>
        <dbReference type="ARBA" id="ARBA00004123"/>
    </source>
</evidence>
<evidence type="ECO:0000256" key="4">
    <source>
        <dbReference type="SAM" id="MobiDB-lite"/>
    </source>
</evidence>
<comment type="caution">
    <text evidence="6">The sequence shown here is derived from an EMBL/GenBank/DDBJ whole genome shotgun (WGS) entry which is preliminary data.</text>
</comment>
<evidence type="ECO:0000256" key="3">
    <source>
        <dbReference type="ARBA" id="ARBA00023242"/>
    </source>
</evidence>
<dbReference type="GO" id="GO:0005634">
    <property type="term" value="C:nucleus"/>
    <property type="evidence" value="ECO:0007669"/>
    <property type="project" value="UniProtKB-SubCell"/>
</dbReference>
<comment type="subcellular location">
    <subcellularLocation>
        <location evidence="1">Nucleus</location>
    </subcellularLocation>
</comment>
<accession>A0A2G5HID3</accession>
<dbReference type="PROSITE" id="PS00463">
    <property type="entry name" value="ZN2_CY6_FUNGAL_1"/>
    <property type="match status" value="1"/>
</dbReference>
<dbReference type="CDD" id="cd00067">
    <property type="entry name" value="GAL4"/>
    <property type="match status" value="1"/>
</dbReference>
<dbReference type="InterPro" id="IPR007219">
    <property type="entry name" value="XnlR_reg_dom"/>
</dbReference>
<evidence type="ECO:0000256" key="2">
    <source>
        <dbReference type="ARBA" id="ARBA00022723"/>
    </source>
</evidence>
<evidence type="ECO:0000259" key="5">
    <source>
        <dbReference type="PROSITE" id="PS50048"/>
    </source>
</evidence>
<feature type="compositionally biased region" description="Polar residues" evidence="4">
    <location>
        <begin position="74"/>
        <end position="99"/>
    </location>
</feature>
<dbReference type="Proteomes" id="UP000230605">
    <property type="component" value="Chromosome 7"/>
</dbReference>
<name>A0A2G5HID3_CERBT</name>
<dbReference type="CDD" id="cd12148">
    <property type="entry name" value="fungal_TF_MHR"/>
    <property type="match status" value="1"/>
</dbReference>
<sequence length="741" mass="83059">MSDTTPNTQVRTVHVKRRNGKLQSCEPCRVRKLSCDHRLPACTRCIRRKHAEQCYYHPAPMTRTNNARILPSPAESSVTSPSAGSRVVQGSGQGTSSYRPQIWTPDHVHGSTESRRMVQARSVVRAETVPPPDRIQEILSVPSAGILMDSAAGRPVGYLGETSSSAFVAELNQNLGIDTPATLNESHTERLSDDHVEKGLKVLNYFKDISLIEYFAHKWLGKLDSFLMYSPIFRIWFEESIPVIQDALNAKTPITLAAQLSRNTQLSLPCTRTTLVQDWARAATGPNLRWETMGLILTQVGVIASMSPAWEPIFTAGQSRKEMVQTIYDLAGICIELSQRCGSRNELLICLLYERLLITSIMQGDTSSQVWTSFSEVADTAVLHGLHLEVPENANMPFFLRELRSRIFNVIFSMDKLLSTFLGRPPRISYRYSVVQEPHDLTDAEICSDPDTLQRRLSELSLSGGWSTRGPVARATWRKANTSRHIIREEILEIVIGPHITDIESRLQFIRAREQEALAKMPEFCRLDPEQLIADIKRNPTIHIPGRGVPWRPVDVVCFCSIHLGMQHAAFLLERAAYNKTKSDPSMLIATARSLLSLVLKAYSLSDFLNEFQVDLTDSLAFYVVPTAGVLALEMLKREQYYHANDDFPRSEVLQQLSVLVPILEAVPADEGNGPICAMGLHAIKKVLDRLLSRPYQRPATNFDAQTGGGTNQFTTNMDNDADFLQWLGNLDFDTSDWQLS</sequence>
<dbReference type="InterPro" id="IPR001138">
    <property type="entry name" value="Zn2Cys6_DnaBD"/>
</dbReference>
<dbReference type="AlphaFoldDB" id="A0A2G5HID3"/>
<dbReference type="InterPro" id="IPR036864">
    <property type="entry name" value="Zn2-C6_fun-type_DNA-bd_sf"/>
</dbReference>
<dbReference type="SMART" id="SM00906">
    <property type="entry name" value="Fungal_trans"/>
    <property type="match status" value="1"/>
</dbReference>
<evidence type="ECO:0000313" key="7">
    <source>
        <dbReference type="Proteomes" id="UP000230605"/>
    </source>
</evidence>
<feature type="domain" description="Zn(2)-C6 fungal-type" evidence="5">
    <location>
        <begin position="24"/>
        <end position="56"/>
    </location>
</feature>
<dbReference type="SUPFAM" id="SSF57701">
    <property type="entry name" value="Zn2/Cys6 DNA-binding domain"/>
    <property type="match status" value="1"/>
</dbReference>
<dbReference type="GO" id="GO:0006351">
    <property type="term" value="P:DNA-templated transcription"/>
    <property type="evidence" value="ECO:0007669"/>
    <property type="project" value="InterPro"/>
</dbReference>
<dbReference type="Pfam" id="PF00172">
    <property type="entry name" value="Zn_clus"/>
    <property type="match status" value="1"/>
</dbReference>
<reference evidence="6 7" key="1">
    <citation type="submission" date="2015-10" db="EMBL/GenBank/DDBJ databases">
        <title>The cercosporin biosynthetic gene cluster was horizontally transferred to several fungal lineages and shown to be expanded in Cercospora beticola based on microsynteny with recipient genomes.</title>
        <authorList>
            <person name="De Jonge R."/>
            <person name="Ebert M.K."/>
            <person name="Suttle J.C."/>
            <person name="Jurick Ii W.M."/>
            <person name="Secor G.A."/>
            <person name="Thomma B.P."/>
            <person name="Van De Peer Y."/>
            <person name="Bolton M.D."/>
        </authorList>
    </citation>
    <scope>NUCLEOTIDE SEQUENCE [LARGE SCALE GENOMIC DNA]</scope>
    <source>
        <strain evidence="6 7">09-40</strain>
    </source>
</reference>
<dbReference type="PANTHER" id="PTHR31001:SF40">
    <property type="entry name" value="ZN(II)2CYS6 TRANSCRIPTION FACTOR (EUROFUNG)"/>
    <property type="match status" value="1"/>
</dbReference>
<organism evidence="6 7">
    <name type="scientific">Cercospora beticola</name>
    <name type="common">Sugarbeet leaf spot fungus</name>
    <dbReference type="NCBI Taxonomy" id="122368"/>
    <lineage>
        <taxon>Eukaryota</taxon>
        <taxon>Fungi</taxon>
        <taxon>Dikarya</taxon>
        <taxon>Ascomycota</taxon>
        <taxon>Pezizomycotina</taxon>
        <taxon>Dothideomycetes</taxon>
        <taxon>Dothideomycetidae</taxon>
        <taxon>Mycosphaerellales</taxon>
        <taxon>Mycosphaerellaceae</taxon>
        <taxon>Cercospora</taxon>
    </lineage>
</organism>
<dbReference type="SMART" id="SM00066">
    <property type="entry name" value="GAL4"/>
    <property type="match status" value="1"/>
</dbReference>
<proteinExistence type="predicted"/>
<dbReference type="PANTHER" id="PTHR31001">
    <property type="entry name" value="UNCHARACTERIZED TRANSCRIPTIONAL REGULATORY PROTEIN"/>
    <property type="match status" value="1"/>
</dbReference>
<keyword evidence="3" id="KW-0539">Nucleus</keyword>
<feature type="region of interest" description="Disordered" evidence="4">
    <location>
        <begin position="71"/>
        <end position="113"/>
    </location>
</feature>
<dbReference type="GO" id="GO:0008270">
    <property type="term" value="F:zinc ion binding"/>
    <property type="evidence" value="ECO:0007669"/>
    <property type="project" value="InterPro"/>
</dbReference>
<evidence type="ECO:0000313" key="6">
    <source>
        <dbReference type="EMBL" id="PIA92336.1"/>
    </source>
</evidence>
<keyword evidence="2" id="KW-0479">Metal-binding</keyword>
<dbReference type="PROSITE" id="PS50048">
    <property type="entry name" value="ZN2_CY6_FUNGAL_2"/>
    <property type="match status" value="1"/>
</dbReference>
<dbReference type="Gene3D" id="4.10.240.10">
    <property type="entry name" value="Zn(2)-C6 fungal-type DNA-binding domain"/>
    <property type="match status" value="1"/>
</dbReference>